<keyword evidence="4" id="KW-1133">Transmembrane helix</keyword>
<dbReference type="EMBL" id="MCOG01000022">
    <property type="protein sequence ID" value="ORY76450.1"/>
    <property type="molecule type" value="Genomic_DNA"/>
</dbReference>
<dbReference type="SUPFAM" id="SSF50044">
    <property type="entry name" value="SH3-domain"/>
    <property type="match status" value="1"/>
</dbReference>
<comment type="caution">
    <text evidence="7">The sequence shown here is derived from an EMBL/GenBank/DDBJ whole genome shotgun (WGS) entry which is preliminary data.</text>
</comment>
<evidence type="ECO:0000313" key="8">
    <source>
        <dbReference type="Proteomes" id="UP000193920"/>
    </source>
</evidence>
<dbReference type="STRING" id="1754190.A0A1Y2EXZ6"/>
<feature type="region of interest" description="Disordered" evidence="3">
    <location>
        <begin position="285"/>
        <end position="328"/>
    </location>
</feature>
<evidence type="ECO:0000256" key="5">
    <source>
        <dbReference type="SAM" id="SignalP"/>
    </source>
</evidence>
<evidence type="ECO:0000256" key="2">
    <source>
        <dbReference type="PROSITE-ProRule" id="PRU00192"/>
    </source>
</evidence>
<feature type="chain" id="PRO_5012124152" description="SH3 domain-containing protein" evidence="5">
    <location>
        <begin position="21"/>
        <end position="430"/>
    </location>
</feature>
<feature type="compositionally biased region" description="Polar residues" evidence="3">
    <location>
        <begin position="293"/>
        <end position="305"/>
    </location>
</feature>
<evidence type="ECO:0000259" key="6">
    <source>
        <dbReference type="PROSITE" id="PS50002"/>
    </source>
</evidence>
<gene>
    <name evidence="7" type="ORF">LY90DRAFT_665594</name>
</gene>
<reference evidence="7 8" key="1">
    <citation type="submission" date="2016-08" db="EMBL/GenBank/DDBJ databases">
        <title>A Parts List for Fungal Cellulosomes Revealed by Comparative Genomics.</title>
        <authorList>
            <consortium name="DOE Joint Genome Institute"/>
            <person name="Haitjema C.H."/>
            <person name="Gilmore S.P."/>
            <person name="Henske J.K."/>
            <person name="Solomon K.V."/>
            <person name="De Groot R."/>
            <person name="Kuo A."/>
            <person name="Mondo S.J."/>
            <person name="Salamov A.A."/>
            <person name="Labutti K."/>
            <person name="Zhao Z."/>
            <person name="Chiniquy J."/>
            <person name="Barry K."/>
            <person name="Brewer H.M."/>
            <person name="Purvine S.O."/>
            <person name="Wright A.T."/>
            <person name="Boxma B."/>
            <person name="Van Alen T."/>
            <person name="Hackstein J.H."/>
            <person name="Baker S.E."/>
            <person name="Grigoriev I.V."/>
            <person name="O'Malley M.A."/>
        </authorList>
    </citation>
    <scope>NUCLEOTIDE SEQUENCE [LARGE SCALE GENOMIC DNA]</scope>
    <source>
        <strain evidence="7 8">G1</strain>
    </source>
</reference>
<dbReference type="OrthoDB" id="5340910at2759"/>
<feature type="domain" description="SH3" evidence="6">
    <location>
        <begin position="362"/>
        <end position="423"/>
    </location>
</feature>
<keyword evidence="4" id="KW-0472">Membrane</keyword>
<evidence type="ECO:0000256" key="3">
    <source>
        <dbReference type="SAM" id="MobiDB-lite"/>
    </source>
</evidence>
<dbReference type="AlphaFoldDB" id="A0A1Y2EXZ6"/>
<feature type="compositionally biased region" description="Low complexity" evidence="3">
    <location>
        <begin position="306"/>
        <end position="320"/>
    </location>
</feature>
<keyword evidence="5" id="KW-0732">Signal</keyword>
<evidence type="ECO:0000313" key="7">
    <source>
        <dbReference type="EMBL" id="ORY76450.1"/>
    </source>
</evidence>
<dbReference type="SMART" id="SM00326">
    <property type="entry name" value="SH3"/>
    <property type="match status" value="1"/>
</dbReference>
<feature type="signal peptide" evidence="5">
    <location>
        <begin position="1"/>
        <end position="20"/>
    </location>
</feature>
<keyword evidence="8" id="KW-1185">Reference proteome</keyword>
<accession>A0A1Y2EXZ6</accession>
<organism evidence="7 8">
    <name type="scientific">Neocallimastix californiae</name>
    <dbReference type="NCBI Taxonomy" id="1754190"/>
    <lineage>
        <taxon>Eukaryota</taxon>
        <taxon>Fungi</taxon>
        <taxon>Fungi incertae sedis</taxon>
        <taxon>Chytridiomycota</taxon>
        <taxon>Chytridiomycota incertae sedis</taxon>
        <taxon>Neocallimastigomycetes</taxon>
        <taxon>Neocallimastigales</taxon>
        <taxon>Neocallimastigaceae</taxon>
        <taxon>Neocallimastix</taxon>
    </lineage>
</organism>
<dbReference type="PROSITE" id="PS50002">
    <property type="entry name" value="SH3"/>
    <property type="match status" value="1"/>
</dbReference>
<sequence length="430" mass="49328">MFIYYLFFLILFNHFLTALAGKINTKRENDLRDINYKECPICYDEDIFKLLNRKCDGLATISDYNEMTDDNLLCLCDISEKYSTIENCQKCAGLDMDEFKQKCIKIKKIKNKENLKEMKQDISDIYVADKAITKSNNNINKTTNDEKSIRSKNFKPILLYSLVGGGFIFITATGLFVLRRLMHISGVNNREEVQLDSFRGDLNNLPDINIDRTYNNNSPLMRMDQVLTNNRVSNRHYNNQLSYQGYASASSSEPILNSNPEYIDTKLNNNNKYFSSAPNIPKGILINRGRGNNYVNDTRRSSLGLSSKNSNRVSSSSKTSQSEKKPHVTFSKGLTTMQEFMSKEWNKAINCKDLKKETLVDLGWRNGTVVRNFNPSKEDEIKLRMGDSVIIRLAFDDGWAYAFNRNTGIVGMIPIICVKPMKISKKSNRY</sequence>
<protein>
    <recommendedName>
        <fullName evidence="6">SH3 domain-containing protein</fullName>
    </recommendedName>
</protein>
<evidence type="ECO:0000256" key="1">
    <source>
        <dbReference type="ARBA" id="ARBA00022443"/>
    </source>
</evidence>
<dbReference type="Proteomes" id="UP000193920">
    <property type="component" value="Unassembled WGS sequence"/>
</dbReference>
<feature type="transmembrane region" description="Helical" evidence="4">
    <location>
        <begin position="157"/>
        <end position="178"/>
    </location>
</feature>
<evidence type="ECO:0000256" key="4">
    <source>
        <dbReference type="SAM" id="Phobius"/>
    </source>
</evidence>
<proteinExistence type="predicted"/>
<dbReference type="Gene3D" id="2.30.30.40">
    <property type="entry name" value="SH3 Domains"/>
    <property type="match status" value="1"/>
</dbReference>
<name>A0A1Y2EXZ6_9FUNG</name>
<keyword evidence="1 2" id="KW-0728">SH3 domain</keyword>
<dbReference type="InterPro" id="IPR001452">
    <property type="entry name" value="SH3_domain"/>
</dbReference>
<dbReference type="InterPro" id="IPR036028">
    <property type="entry name" value="SH3-like_dom_sf"/>
</dbReference>
<keyword evidence="4" id="KW-0812">Transmembrane</keyword>